<evidence type="ECO:0000256" key="1">
    <source>
        <dbReference type="SAM" id="MobiDB-lite"/>
    </source>
</evidence>
<keyword evidence="3" id="KW-1185">Reference proteome</keyword>
<gene>
    <name evidence="2" type="ORF">R1flu_027771</name>
</gene>
<dbReference type="AlphaFoldDB" id="A0ABD1XKG3"/>
<proteinExistence type="predicted"/>
<accession>A0ABD1XKG3</accession>
<comment type="caution">
    <text evidence="2">The sequence shown here is derived from an EMBL/GenBank/DDBJ whole genome shotgun (WGS) entry which is preliminary data.</text>
</comment>
<evidence type="ECO:0000313" key="2">
    <source>
        <dbReference type="EMBL" id="KAL2609198.1"/>
    </source>
</evidence>
<reference evidence="2 3" key="1">
    <citation type="submission" date="2024-09" db="EMBL/GenBank/DDBJ databases">
        <title>Chromosome-scale assembly of Riccia fluitans.</title>
        <authorList>
            <person name="Paukszto L."/>
            <person name="Sawicki J."/>
            <person name="Karawczyk K."/>
            <person name="Piernik-Szablinska J."/>
            <person name="Szczecinska M."/>
            <person name="Mazdziarz M."/>
        </authorList>
    </citation>
    <scope>NUCLEOTIDE SEQUENCE [LARGE SCALE GENOMIC DNA]</scope>
    <source>
        <strain evidence="2">Rf_01</strain>
        <tissue evidence="2">Aerial parts of the thallus</tissue>
    </source>
</reference>
<dbReference type="Proteomes" id="UP001605036">
    <property type="component" value="Unassembled WGS sequence"/>
</dbReference>
<protein>
    <submittedName>
        <fullName evidence="2">Uncharacterized protein</fullName>
    </submittedName>
</protein>
<feature type="compositionally biased region" description="Basic and acidic residues" evidence="1">
    <location>
        <begin position="47"/>
        <end position="58"/>
    </location>
</feature>
<dbReference type="EMBL" id="JBHFFA010000008">
    <property type="protein sequence ID" value="KAL2609198.1"/>
    <property type="molecule type" value="Genomic_DNA"/>
</dbReference>
<feature type="region of interest" description="Disordered" evidence="1">
    <location>
        <begin position="1"/>
        <end position="63"/>
    </location>
</feature>
<evidence type="ECO:0000313" key="3">
    <source>
        <dbReference type="Proteomes" id="UP001605036"/>
    </source>
</evidence>
<sequence length="81" mass="8626">MPGIRKPGTGHVLASPAFSNVGRGSRGPRRPLRWLGDEGQQGPSYVHSERRGGDDRSPRGALNEAESAIGVIRPGVGTRIR</sequence>
<organism evidence="2 3">
    <name type="scientific">Riccia fluitans</name>
    <dbReference type="NCBI Taxonomy" id="41844"/>
    <lineage>
        <taxon>Eukaryota</taxon>
        <taxon>Viridiplantae</taxon>
        <taxon>Streptophyta</taxon>
        <taxon>Embryophyta</taxon>
        <taxon>Marchantiophyta</taxon>
        <taxon>Marchantiopsida</taxon>
        <taxon>Marchantiidae</taxon>
        <taxon>Marchantiales</taxon>
        <taxon>Ricciaceae</taxon>
        <taxon>Riccia</taxon>
    </lineage>
</organism>
<name>A0ABD1XKG3_9MARC</name>